<feature type="compositionally biased region" description="Polar residues" evidence="2">
    <location>
        <begin position="317"/>
        <end position="349"/>
    </location>
</feature>
<dbReference type="PROSITE" id="PS00028">
    <property type="entry name" value="ZINC_FINGER_C2H2_1"/>
    <property type="match status" value="1"/>
</dbReference>
<comment type="caution">
    <text evidence="4">The sequence shown here is derived from an EMBL/GenBank/DDBJ whole genome shotgun (WGS) entry which is preliminary data.</text>
</comment>
<sequence>MAQKKSTAQKLSATARIARGVQKRERRTRTSKPDEPCYDVRFVYTPESTLSSPLDSPGSLVQATRAMGNVGAGPQEGLIPLPNYSGVPVSMVSRFSAAPLLSSDPSQIVPLKSTIVSGFKAKGPQAMKKYAFQLEVDSYGEEVRNDMAAPDIRSQEMPRTDIENLGANLTSFSPERPAFSPETLYNHKERAALRELVQREVPSPKRSFESRQTVTPDSSSHLCTTSLDSQGSHSAHMPSAELQARYPFMRSSSGISVTPELIGNQNQMSSDLPPLSSQGPVQSTLPYDGRPICQQRSPLSAIHDLVLPLVHTAHPQPRTNSPNEAENHNSDVSTLQPTHPQTPVPSQTCAYMQPQCSSVPPMSSFQPYQEGIPPWFPGVLHVPPRPPHSSYNLPNGFPMVTPHQSALYPLPHPSVIAQHPIPHPPLDVPYPFSHSHESASQGSQCTPFVPPNPYPGPIHPGSQHFIGHQIISTPLPHPGQPFFPYSLNHPVMPHHLPYPYPAQTPTQQVTSLPPWVYHPDLWSTTFEGVKRKTKEKKKKKRGKNAVDNDSSDEQRYQCPFCPRQFHRGNSLALHIKWHQEHARRLITEASKSSIPIYPPPPQPPPQQHELSASKEKSIPQKSPALENASSPSPGLTPSTSANSTTRLLPEPTIIGPITPVPSPPPTPRGTRKGHASSFQDVTRKTHQRTSTSGTTSSTEWREELFGPDEVMNEDNPGSSH</sequence>
<feature type="compositionally biased region" description="Low complexity" evidence="2">
    <location>
        <begin position="629"/>
        <end position="640"/>
    </location>
</feature>
<accession>A0AAD5V794</accession>
<feature type="compositionally biased region" description="Basic residues" evidence="2">
    <location>
        <begin position="531"/>
        <end position="543"/>
    </location>
</feature>
<feature type="region of interest" description="Disordered" evidence="2">
    <location>
        <begin position="529"/>
        <end position="556"/>
    </location>
</feature>
<feature type="compositionally biased region" description="Polar residues" evidence="2">
    <location>
        <begin position="1"/>
        <end position="12"/>
    </location>
</feature>
<feature type="domain" description="C2H2-type" evidence="3">
    <location>
        <begin position="556"/>
        <end position="583"/>
    </location>
</feature>
<dbReference type="InterPro" id="IPR013087">
    <property type="entry name" value="Znf_C2H2_type"/>
</dbReference>
<dbReference type="EMBL" id="JANAWD010000082">
    <property type="protein sequence ID" value="KAJ3487802.1"/>
    <property type="molecule type" value="Genomic_DNA"/>
</dbReference>
<feature type="compositionally biased region" description="Polar residues" evidence="2">
    <location>
        <begin position="210"/>
        <end position="233"/>
    </location>
</feature>
<dbReference type="InterPro" id="IPR036236">
    <property type="entry name" value="Znf_C2H2_sf"/>
</dbReference>
<feature type="region of interest" description="Disordered" evidence="2">
    <location>
        <begin position="1"/>
        <end position="37"/>
    </location>
</feature>
<feature type="compositionally biased region" description="Pro residues" evidence="2">
    <location>
        <begin position="596"/>
        <end position="606"/>
    </location>
</feature>
<proteinExistence type="predicted"/>
<feature type="region of interest" description="Disordered" evidence="2">
    <location>
        <begin position="592"/>
        <end position="720"/>
    </location>
</feature>
<gene>
    <name evidence="4" type="ORF">NLI96_g3295</name>
</gene>
<keyword evidence="1" id="KW-0862">Zinc</keyword>
<dbReference type="Proteomes" id="UP001212997">
    <property type="component" value="Unassembled WGS sequence"/>
</dbReference>
<keyword evidence="1" id="KW-0479">Metal-binding</keyword>
<feature type="compositionally biased region" description="Basic and acidic residues" evidence="2">
    <location>
        <begin position="200"/>
        <end position="209"/>
    </location>
</feature>
<feature type="compositionally biased region" description="Pro residues" evidence="2">
    <location>
        <begin position="658"/>
        <end position="667"/>
    </location>
</feature>
<organism evidence="4 5">
    <name type="scientific">Meripilus lineatus</name>
    <dbReference type="NCBI Taxonomy" id="2056292"/>
    <lineage>
        <taxon>Eukaryota</taxon>
        <taxon>Fungi</taxon>
        <taxon>Dikarya</taxon>
        <taxon>Basidiomycota</taxon>
        <taxon>Agaricomycotina</taxon>
        <taxon>Agaricomycetes</taxon>
        <taxon>Polyporales</taxon>
        <taxon>Meripilaceae</taxon>
        <taxon>Meripilus</taxon>
    </lineage>
</organism>
<dbReference type="SUPFAM" id="SSF57667">
    <property type="entry name" value="beta-beta-alpha zinc fingers"/>
    <property type="match status" value="1"/>
</dbReference>
<keyword evidence="5" id="KW-1185">Reference proteome</keyword>
<feature type="region of interest" description="Disordered" evidence="2">
    <location>
        <begin position="313"/>
        <end position="349"/>
    </location>
</feature>
<feature type="compositionally biased region" description="Low complexity" evidence="2">
    <location>
        <begin position="689"/>
        <end position="698"/>
    </location>
</feature>
<evidence type="ECO:0000256" key="2">
    <source>
        <dbReference type="SAM" id="MobiDB-lite"/>
    </source>
</evidence>
<dbReference type="PROSITE" id="PS50157">
    <property type="entry name" value="ZINC_FINGER_C2H2_2"/>
    <property type="match status" value="1"/>
</dbReference>
<evidence type="ECO:0000256" key="1">
    <source>
        <dbReference type="PROSITE-ProRule" id="PRU00042"/>
    </source>
</evidence>
<keyword evidence="1" id="KW-0863">Zinc-finger</keyword>
<evidence type="ECO:0000259" key="3">
    <source>
        <dbReference type="PROSITE" id="PS50157"/>
    </source>
</evidence>
<evidence type="ECO:0000313" key="5">
    <source>
        <dbReference type="Proteomes" id="UP001212997"/>
    </source>
</evidence>
<evidence type="ECO:0000313" key="4">
    <source>
        <dbReference type="EMBL" id="KAJ3487802.1"/>
    </source>
</evidence>
<protein>
    <recommendedName>
        <fullName evidence="3">C2H2-type domain-containing protein</fullName>
    </recommendedName>
</protein>
<reference evidence="4" key="1">
    <citation type="submission" date="2022-07" db="EMBL/GenBank/DDBJ databases">
        <title>Genome Sequence of Physisporinus lineatus.</title>
        <authorList>
            <person name="Buettner E."/>
        </authorList>
    </citation>
    <scope>NUCLEOTIDE SEQUENCE</scope>
    <source>
        <strain evidence="4">VT162</strain>
    </source>
</reference>
<feature type="region of interest" description="Disordered" evidence="2">
    <location>
        <begin position="200"/>
        <end position="237"/>
    </location>
</feature>
<name>A0AAD5V794_9APHY</name>
<dbReference type="GO" id="GO:0008270">
    <property type="term" value="F:zinc ion binding"/>
    <property type="evidence" value="ECO:0007669"/>
    <property type="project" value="UniProtKB-KW"/>
</dbReference>
<dbReference type="AlphaFoldDB" id="A0AAD5V794"/>